<proteinExistence type="predicted"/>
<organism evidence="1 2">
    <name type="scientific">Leptidea sinapis</name>
    <dbReference type="NCBI Taxonomy" id="189913"/>
    <lineage>
        <taxon>Eukaryota</taxon>
        <taxon>Metazoa</taxon>
        <taxon>Ecdysozoa</taxon>
        <taxon>Arthropoda</taxon>
        <taxon>Hexapoda</taxon>
        <taxon>Insecta</taxon>
        <taxon>Pterygota</taxon>
        <taxon>Neoptera</taxon>
        <taxon>Endopterygota</taxon>
        <taxon>Lepidoptera</taxon>
        <taxon>Glossata</taxon>
        <taxon>Ditrysia</taxon>
        <taxon>Papilionoidea</taxon>
        <taxon>Pieridae</taxon>
        <taxon>Dismorphiinae</taxon>
        <taxon>Leptidea</taxon>
    </lineage>
</organism>
<dbReference type="AlphaFoldDB" id="A0A5E4QDN7"/>
<evidence type="ECO:0000313" key="1">
    <source>
        <dbReference type="EMBL" id="VVC95565.1"/>
    </source>
</evidence>
<reference evidence="1 2" key="1">
    <citation type="submission" date="2017-07" db="EMBL/GenBank/DDBJ databases">
        <authorList>
            <person name="Talla V."/>
            <person name="Backstrom N."/>
        </authorList>
    </citation>
    <scope>NUCLEOTIDE SEQUENCE [LARGE SCALE GENOMIC DNA]</scope>
</reference>
<accession>A0A5E4QDN7</accession>
<name>A0A5E4QDN7_9NEOP</name>
<gene>
    <name evidence="1" type="ORF">LSINAPIS_LOCUS7252</name>
</gene>
<evidence type="ECO:0000313" key="2">
    <source>
        <dbReference type="Proteomes" id="UP000324832"/>
    </source>
</evidence>
<protein>
    <submittedName>
        <fullName evidence="1">Uncharacterized protein</fullName>
    </submittedName>
</protein>
<keyword evidence="2" id="KW-1185">Reference proteome</keyword>
<feature type="non-terminal residue" evidence="1">
    <location>
        <position position="1"/>
    </location>
</feature>
<sequence length="41" mass="4914">NRILGINHGVRLKIISDELFCIYLYKYEAICKLDLSLFRLR</sequence>
<dbReference type="EMBL" id="FZQP02002338">
    <property type="protein sequence ID" value="VVC95565.1"/>
    <property type="molecule type" value="Genomic_DNA"/>
</dbReference>
<dbReference type="Proteomes" id="UP000324832">
    <property type="component" value="Unassembled WGS sequence"/>
</dbReference>